<proteinExistence type="predicted"/>
<feature type="compositionally biased region" description="Pro residues" evidence="1">
    <location>
        <begin position="69"/>
        <end position="79"/>
    </location>
</feature>
<evidence type="ECO:0000259" key="2">
    <source>
        <dbReference type="Pfam" id="PF12229"/>
    </source>
</evidence>
<gene>
    <name evidence="3" type="ORF">KDL28_17810</name>
</gene>
<keyword evidence="4" id="KW-1185">Reference proteome</keyword>
<feature type="domain" description="YoaR-like putative peptidoglycan binding" evidence="2">
    <location>
        <begin position="592"/>
        <end position="669"/>
    </location>
</feature>
<reference evidence="3" key="1">
    <citation type="submission" date="2021-04" db="EMBL/GenBank/DDBJ databases">
        <title>Pseudonocardia sp. nov., isolated from sandy soil of mangrove forest.</title>
        <authorList>
            <person name="Zan Z."/>
            <person name="Huang R."/>
            <person name="Liu W."/>
        </authorList>
    </citation>
    <scope>NUCLEOTIDE SEQUENCE</scope>
    <source>
        <strain evidence="3">S2-4</strain>
    </source>
</reference>
<feature type="compositionally biased region" description="Gly residues" evidence="1">
    <location>
        <begin position="341"/>
        <end position="353"/>
    </location>
</feature>
<evidence type="ECO:0000256" key="1">
    <source>
        <dbReference type="SAM" id="MobiDB-lite"/>
    </source>
</evidence>
<feature type="compositionally biased region" description="Low complexity" evidence="1">
    <location>
        <begin position="304"/>
        <end position="332"/>
    </location>
</feature>
<comment type="caution">
    <text evidence="3">The sequence shown here is derived from an EMBL/GenBank/DDBJ whole genome shotgun (WGS) entry which is preliminary data.</text>
</comment>
<feature type="compositionally biased region" description="Low complexity" evidence="1">
    <location>
        <begin position="105"/>
        <end position="128"/>
    </location>
</feature>
<feature type="region of interest" description="Disordered" evidence="1">
    <location>
        <begin position="622"/>
        <end position="645"/>
    </location>
</feature>
<organism evidence="3 4">
    <name type="scientific">Pseudonocardia humida</name>
    <dbReference type="NCBI Taxonomy" id="2800819"/>
    <lineage>
        <taxon>Bacteria</taxon>
        <taxon>Bacillati</taxon>
        <taxon>Actinomycetota</taxon>
        <taxon>Actinomycetes</taxon>
        <taxon>Pseudonocardiales</taxon>
        <taxon>Pseudonocardiaceae</taxon>
        <taxon>Pseudonocardia</taxon>
    </lineage>
</organism>
<feature type="region of interest" description="Disordered" evidence="1">
    <location>
        <begin position="1"/>
        <end position="356"/>
    </location>
</feature>
<feature type="compositionally biased region" description="Low complexity" evidence="1">
    <location>
        <begin position="43"/>
        <end position="68"/>
    </location>
</feature>
<dbReference type="InterPro" id="IPR007391">
    <property type="entry name" value="Vancomycin_resist_VanW"/>
</dbReference>
<dbReference type="EMBL" id="JAGSOV010000037">
    <property type="protein sequence ID" value="MCO1656919.1"/>
    <property type="molecule type" value="Genomic_DNA"/>
</dbReference>
<accession>A0ABT1A1N7</accession>
<feature type="compositionally biased region" description="Low complexity" evidence="1">
    <location>
        <begin position="241"/>
        <end position="253"/>
    </location>
</feature>
<dbReference type="Proteomes" id="UP001165283">
    <property type="component" value="Unassembled WGS sequence"/>
</dbReference>
<evidence type="ECO:0000313" key="4">
    <source>
        <dbReference type="Proteomes" id="UP001165283"/>
    </source>
</evidence>
<sequence length="909" mass="93283">MTERGDGGTAPVDAAEDGRVERDAPATAQDGAAEPVEPTGVTEEAAADASSANGAAPAAPAAAEAPAEPEVPSPAPLPQRIPSRVPASEDWTRSRGTPGGAALFEPSPRAEAPAAPEQQADESPTVRTPRPPARPEPVAAEADRPATGSPADDPPASPTGSPTDRPAARTADPAPAPPADARTTAVPATDRPTDRPTEWSPAAGAANERTAVVPPTARPGADRPANPGTGNRPPADESPTVAVRAAGAGAAARPLGSRPEPVGDQATTAMRRPADPGPTGVDAPTQRLQRPTAAAAPPRDEEPTALAPAAARPTVFAPAAGPAGDYDYGDGYSDPDDPDGPYGGRGGGSGSGGSPRRKRKLLLPIAVAVGVLAALYAGDLALSSGSVPRGVTVAGQEIGGLGLAEAEQRLRAEIEPRTTRPIAVTLGDASSEIDPAKAGLSVDWQGTLDQVGSQPLNPITRITSFFTERELDVVSTVDDAALTSAVEELSPIMDKEPVEGGVEFDDTTPVAVQPVPGQHLDVPAAVEQLRTDWVLPGPIALPLDVQEPVTTPADVERAIAEVAEPAVSAPVTVVGEAGTEGTLEPEVIASALSFRGEPGRLVPELNQELLIEELTPQLAASETPGKDASLDFSTGQPIVSPSKDGRGVDYPATLKDLLPVLTGEGEREITAVYADKPAELTTDELSGLGISGVIGEFQTGGFAQDSGRNIKRAAEVINGMVVQPGETFSLNAATTPRDASNGYVEAGIIDNGRAGRGIGGGVSQVATTLYNAAYFAGMVDVEHKEHSFYISRYPAGREATVFEGSIDMKFRNDNPTGVLIQTEWTPTTLTVRLYGTKRYEVTSTPGPRTNPTSPSTVTVPAGEQCVASNGAPGFTITDTRTLKEISTGEVRTENRTVKYNPVPIVVCGG</sequence>
<dbReference type="InterPro" id="IPR052913">
    <property type="entry name" value="Glycopeptide_resist_protein"/>
</dbReference>
<protein>
    <submittedName>
        <fullName evidence="3">VanW family protein</fullName>
    </submittedName>
</protein>
<dbReference type="InterPro" id="IPR022029">
    <property type="entry name" value="YoaR-like_PG-bd"/>
</dbReference>
<dbReference type="Pfam" id="PF12229">
    <property type="entry name" value="PG_binding_4"/>
    <property type="match status" value="1"/>
</dbReference>
<dbReference type="PANTHER" id="PTHR35788:SF1">
    <property type="entry name" value="EXPORTED PROTEIN"/>
    <property type="match status" value="1"/>
</dbReference>
<dbReference type="RefSeq" id="WP_308216023.1">
    <property type="nucleotide sequence ID" value="NZ_JAGSOV010000037.1"/>
</dbReference>
<evidence type="ECO:0000313" key="3">
    <source>
        <dbReference type="EMBL" id="MCO1656919.1"/>
    </source>
</evidence>
<feature type="compositionally biased region" description="Low complexity" evidence="1">
    <location>
        <begin position="162"/>
        <end position="190"/>
    </location>
</feature>
<name>A0ABT1A1N7_9PSEU</name>
<dbReference type="PANTHER" id="PTHR35788">
    <property type="entry name" value="EXPORTED PROTEIN-RELATED"/>
    <property type="match status" value="1"/>
</dbReference>
<dbReference type="Pfam" id="PF04294">
    <property type="entry name" value="VanW"/>
    <property type="match status" value="1"/>
</dbReference>